<feature type="domain" description="GtrA/DPMS transmembrane" evidence="7">
    <location>
        <begin position="20"/>
        <end position="131"/>
    </location>
</feature>
<feature type="transmembrane region" description="Helical" evidence="6">
    <location>
        <begin position="84"/>
        <end position="103"/>
    </location>
</feature>
<sequence>MRSRARRDSDMAWLRELLSFGAVGIAATLTHVLIAWAMIRAGTDPYLANLLGATGAFGVSFLGNARLTFRTNRGWASSARRYGLVSLFSLVVSSLILLCVERLGLALWVYLLLVALVVPPATFLLAKLWAFAAVPDAR</sequence>
<organism evidence="8 9">
    <name type="scientific">Blastomonas fulva</name>
    <dbReference type="NCBI Taxonomy" id="1550728"/>
    <lineage>
        <taxon>Bacteria</taxon>
        <taxon>Pseudomonadati</taxon>
        <taxon>Pseudomonadota</taxon>
        <taxon>Alphaproteobacteria</taxon>
        <taxon>Sphingomonadales</taxon>
        <taxon>Sphingomonadaceae</taxon>
        <taxon>Blastomonas</taxon>
    </lineage>
</organism>
<dbReference type="Pfam" id="PF04138">
    <property type="entry name" value="GtrA_DPMS_TM"/>
    <property type="match status" value="1"/>
</dbReference>
<evidence type="ECO:0000256" key="2">
    <source>
        <dbReference type="ARBA" id="ARBA00009399"/>
    </source>
</evidence>
<evidence type="ECO:0000313" key="8">
    <source>
        <dbReference type="EMBL" id="ASR50924.1"/>
    </source>
</evidence>
<evidence type="ECO:0000256" key="3">
    <source>
        <dbReference type="ARBA" id="ARBA00022692"/>
    </source>
</evidence>
<keyword evidence="5 6" id="KW-0472">Membrane</keyword>
<dbReference type="InterPro" id="IPR007267">
    <property type="entry name" value="GtrA_DPMS_TM"/>
</dbReference>
<keyword evidence="3 6" id="KW-0812">Transmembrane</keyword>
<evidence type="ECO:0000256" key="4">
    <source>
        <dbReference type="ARBA" id="ARBA00022989"/>
    </source>
</evidence>
<dbReference type="GeneID" id="303484949"/>
<evidence type="ECO:0000256" key="6">
    <source>
        <dbReference type="SAM" id="Phobius"/>
    </source>
</evidence>
<proteinExistence type="inferred from homology"/>
<keyword evidence="9" id="KW-1185">Reference proteome</keyword>
<gene>
    <name evidence="8" type="ORF">B5J99_05085</name>
</gene>
<evidence type="ECO:0000256" key="1">
    <source>
        <dbReference type="ARBA" id="ARBA00004141"/>
    </source>
</evidence>
<evidence type="ECO:0000259" key="7">
    <source>
        <dbReference type="Pfam" id="PF04138"/>
    </source>
</evidence>
<feature type="transmembrane region" description="Helical" evidence="6">
    <location>
        <begin position="109"/>
        <end position="134"/>
    </location>
</feature>
<accession>A0ABN5B608</accession>
<dbReference type="PANTHER" id="PTHR38459:SF1">
    <property type="entry name" value="PROPHAGE BACTOPRENOL-LINKED GLUCOSE TRANSLOCASE HOMOLOG"/>
    <property type="match status" value="1"/>
</dbReference>
<evidence type="ECO:0000313" key="9">
    <source>
        <dbReference type="Proteomes" id="UP000258016"/>
    </source>
</evidence>
<dbReference type="RefSeq" id="WP_117351750.1">
    <property type="nucleotide sequence ID" value="NZ_CP020083.1"/>
</dbReference>
<dbReference type="EMBL" id="CP020083">
    <property type="protein sequence ID" value="ASR50924.1"/>
    <property type="molecule type" value="Genomic_DNA"/>
</dbReference>
<evidence type="ECO:0000256" key="5">
    <source>
        <dbReference type="ARBA" id="ARBA00023136"/>
    </source>
</evidence>
<dbReference type="InterPro" id="IPR051401">
    <property type="entry name" value="GtrA_CellWall_Glycosyl"/>
</dbReference>
<protein>
    <recommendedName>
        <fullName evidence="7">GtrA/DPMS transmembrane domain-containing protein</fullName>
    </recommendedName>
</protein>
<feature type="transmembrane region" description="Helical" evidence="6">
    <location>
        <begin position="45"/>
        <end position="63"/>
    </location>
</feature>
<dbReference type="Proteomes" id="UP000258016">
    <property type="component" value="Chromosome"/>
</dbReference>
<keyword evidence="4 6" id="KW-1133">Transmembrane helix</keyword>
<comment type="subcellular location">
    <subcellularLocation>
        <location evidence="1">Membrane</location>
        <topology evidence="1">Multi-pass membrane protein</topology>
    </subcellularLocation>
</comment>
<name>A0ABN5B608_9SPHN</name>
<feature type="transmembrane region" description="Helical" evidence="6">
    <location>
        <begin position="12"/>
        <end position="39"/>
    </location>
</feature>
<reference evidence="8 9" key="1">
    <citation type="submission" date="2017-03" db="EMBL/GenBank/DDBJ databases">
        <title>Complete genome sequence of Blastomonas fulva degrading microcsystin LR.</title>
        <authorList>
            <person name="Lee H.-g."/>
            <person name="Jin L."/>
            <person name="oh H.-M."/>
        </authorList>
    </citation>
    <scope>NUCLEOTIDE SEQUENCE [LARGE SCALE GENOMIC DNA]</scope>
    <source>
        <strain evidence="8 9">T2</strain>
    </source>
</reference>
<dbReference type="PANTHER" id="PTHR38459">
    <property type="entry name" value="PROPHAGE BACTOPRENOL-LINKED GLUCOSE TRANSLOCASE HOMOLOG"/>
    <property type="match status" value="1"/>
</dbReference>
<comment type="similarity">
    <text evidence="2">Belongs to the GtrA family.</text>
</comment>